<dbReference type="GO" id="GO:0008157">
    <property type="term" value="F:protein phosphatase 1 binding"/>
    <property type="evidence" value="ECO:0007669"/>
    <property type="project" value="TreeGrafter"/>
</dbReference>
<feature type="compositionally biased region" description="Low complexity" evidence="1">
    <location>
        <begin position="18"/>
        <end position="38"/>
    </location>
</feature>
<dbReference type="PROSITE" id="PS51159">
    <property type="entry name" value="CBM21"/>
    <property type="match status" value="1"/>
</dbReference>
<dbReference type="PANTHER" id="PTHR12307">
    <property type="entry name" value="PROTEIN PHOSPHATASE 1 REGULATORY SUBUNIT"/>
    <property type="match status" value="1"/>
</dbReference>
<protein>
    <submittedName>
        <fullName evidence="3">Phosphatase regulatory subunit-domain-containing protein</fullName>
    </submittedName>
</protein>
<feature type="domain" description="CBM21" evidence="2">
    <location>
        <begin position="260"/>
        <end position="369"/>
    </location>
</feature>
<reference evidence="3" key="1">
    <citation type="submission" date="2023-03" db="EMBL/GenBank/DDBJ databases">
        <title>Massive genome expansion in bonnet fungi (Mycena s.s.) driven by repeated elements and novel gene families across ecological guilds.</title>
        <authorList>
            <consortium name="Lawrence Berkeley National Laboratory"/>
            <person name="Harder C.B."/>
            <person name="Miyauchi S."/>
            <person name="Viragh M."/>
            <person name="Kuo A."/>
            <person name="Thoen E."/>
            <person name="Andreopoulos B."/>
            <person name="Lu D."/>
            <person name="Skrede I."/>
            <person name="Drula E."/>
            <person name="Henrissat B."/>
            <person name="Morin E."/>
            <person name="Kohler A."/>
            <person name="Barry K."/>
            <person name="LaButti K."/>
            <person name="Morin E."/>
            <person name="Salamov A."/>
            <person name="Lipzen A."/>
            <person name="Mereny Z."/>
            <person name="Hegedus B."/>
            <person name="Baldrian P."/>
            <person name="Stursova M."/>
            <person name="Weitz H."/>
            <person name="Taylor A."/>
            <person name="Grigoriev I.V."/>
            <person name="Nagy L.G."/>
            <person name="Martin F."/>
            <person name="Kauserud H."/>
        </authorList>
    </citation>
    <scope>NUCLEOTIDE SEQUENCE</scope>
    <source>
        <strain evidence="3">9284</strain>
    </source>
</reference>
<keyword evidence="4" id="KW-1185">Reference proteome</keyword>
<evidence type="ECO:0000259" key="2">
    <source>
        <dbReference type="PROSITE" id="PS51159"/>
    </source>
</evidence>
<organism evidence="3 4">
    <name type="scientific">Roridomyces roridus</name>
    <dbReference type="NCBI Taxonomy" id="1738132"/>
    <lineage>
        <taxon>Eukaryota</taxon>
        <taxon>Fungi</taxon>
        <taxon>Dikarya</taxon>
        <taxon>Basidiomycota</taxon>
        <taxon>Agaricomycotina</taxon>
        <taxon>Agaricomycetes</taxon>
        <taxon>Agaricomycetidae</taxon>
        <taxon>Agaricales</taxon>
        <taxon>Marasmiineae</taxon>
        <taxon>Mycenaceae</taxon>
        <taxon>Roridomyces</taxon>
    </lineage>
</organism>
<feature type="region of interest" description="Disordered" evidence="1">
    <location>
        <begin position="218"/>
        <end position="241"/>
    </location>
</feature>
<sequence>MLATLSMSPSLDFRDSNSASSPLPLLPRRSPSASRSVPTTPPKPSPIKLVVQGATPPEDPPETESSSSSSSSSSGRPTIRPKRVRGVRSPERSAPPPVFLGRQGSEPDDTAATPRPLVYAPASGHLRALSTSRIPSASSPPKDNETPRVIRKKSGEPIKSSLKSSRPKIRGSLTVVLGGPGSISKSEPNTPTITRSRVHFDAQLEHVKLFLAEQKPLAVSRDGSPTDDTSGTDGDFPDWIFGKGTNPKGRLDMRVDVPPAVGEVDVKLRTLTLNEDETAVVGTVAVRNLAFEKWVAVRFTFDGWQTTSEVTARHSSSLPGGEVDLFSFTIRLNDLLARIEGKEMLLAVRFTSAGREMWDNNGGGNYRATFRRAPREEEKKKGEAAEDLHSRLERVVKVQDETADKFKAGGSLAKRYDFGVAARMPWRPSATVQHHTRAQSHPVIDNPSPPSMVPWPPQRNSVKAKPPLGSPRDTGEDLSFRPAPYVPSDDSDEAPFALPQQRHHQRGYFDVPLRERDFGSLRRTPPGTPRMFRALDDSMATTPMGTPGGGRFNSFPPLEPARVGLGLGIGPIGFDLDGRLLKPGSSELSTPAFSSSGTSPVSPLDFEDFGQMSPVPGSASPKTYHNFLDRFCFYTGPEIQGLPRTQSVSSVEELLSAASTSPRLQSLAQQQQNPQSQTFDGWRSSGSSGESTPIASRSETPVAA</sequence>
<feature type="compositionally biased region" description="Low complexity" evidence="1">
    <location>
        <begin position="664"/>
        <end position="677"/>
    </location>
</feature>
<gene>
    <name evidence="3" type="ORF">FB45DRAFT_313609</name>
</gene>
<dbReference type="PANTHER" id="PTHR12307:SF36">
    <property type="entry name" value="GLYCOGEN-BINDING SUBUNIT 76A"/>
    <property type="match status" value="1"/>
</dbReference>
<feature type="region of interest" description="Disordered" evidence="1">
    <location>
        <begin position="1"/>
        <end position="192"/>
    </location>
</feature>
<evidence type="ECO:0000313" key="4">
    <source>
        <dbReference type="Proteomes" id="UP001221142"/>
    </source>
</evidence>
<dbReference type="GO" id="GO:0005979">
    <property type="term" value="P:regulation of glycogen biosynthetic process"/>
    <property type="evidence" value="ECO:0007669"/>
    <property type="project" value="TreeGrafter"/>
</dbReference>
<accession>A0AAD7FCB1</accession>
<dbReference type="EMBL" id="JARKIF010000032">
    <property type="protein sequence ID" value="KAJ7611656.1"/>
    <property type="molecule type" value="Genomic_DNA"/>
</dbReference>
<name>A0AAD7FCB1_9AGAR</name>
<dbReference type="GO" id="GO:2001069">
    <property type="term" value="F:glycogen binding"/>
    <property type="evidence" value="ECO:0007669"/>
    <property type="project" value="TreeGrafter"/>
</dbReference>
<feature type="compositionally biased region" description="Pro residues" evidence="1">
    <location>
        <begin position="447"/>
        <end position="457"/>
    </location>
</feature>
<dbReference type="InterPro" id="IPR038175">
    <property type="entry name" value="CBM21_dom_sf"/>
</dbReference>
<evidence type="ECO:0000256" key="1">
    <source>
        <dbReference type="SAM" id="MobiDB-lite"/>
    </source>
</evidence>
<feature type="compositionally biased region" description="Low complexity" evidence="1">
    <location>
        <begin position="65"/>
        <end position="74"/>
    </location>
</feature>
<feature type="compositionally biased region" description="Polar residues" evidence="1">
    <location>
        <begin position="129"/>
        <end position="141"/>
    </location>
</feature>
<evidence type="ECO:0000313" key="3">
    <source>
        <dbReference type="EMBL" id="KAJ7611656.1"/>
    </source>
</evidence>
<proteinExistence type="predicted"/>
<feature type="region of interest" description="Disordered" evidence="1">
    <location>
        <begin position="659"/>
        <end position="704"/>
    </location>
</feature>
<feature type="compositionally biased region" description="Polar residues" evidence="1">
    <location>
        <begin position="684"/>
        <end position="704"/>
    </location>
</feature>
<feature type="compositionally biased region" description="Polar residues" evidence="1">
    <location>
        <begin position="586"/>
        <end position="601"/>
    </location>
</feature>
<dbReference type="GO" id="GO:0000164">
    <property type="term" value="C:protein phosphatase type 1 complex"/>
    <property type="evidence" value="ECO:0007669"/>
    <property type="project" value="TreeGrafter"/>
</dbReference>
<dbReference type="Proteomes" id="UP001221142">
    <property type="component" value="Unassembled WGS sequence"/>
</dbReference>
<feature type="compositionally biased region" description="Basic and acidic residues" evidence="1">
    <location>
        <begin position="142"/>
        <end position="156"/>
    </location>
</feature>
<dbReference type="InterPro" id="IPR005036">
    <property type="entry name" value="CBM21_dom"/>
</dbReference>
<dbReference type="Pfam" id="PF03370">
    <property type="entry name" value="CBM_21"/>
    <property type="match status" value="1"/>
</dbReference>
<dbReference type="Gene3D" id="2.60.40.2440">
    <property type="entry name" value="Carbohydrate binding type-21 domain"/>
    <property type="match status" value="1"/>
</dbReference>
<dbReference type="InterPro" id="IPR050782">
    <property type="entry name" value="PP1_regulatory_subunit_3"/>
</dbReference>
<comment type="caution">
    <text evidence="3">The sequence shown here is derived from an EMBL/GenBank/DDBJ whole genome shotgun (WGS) entry which is preliminary data.</text>
</comment>
<dbReference type="AlphaFoldDB" id="A0AAD7FCB1"/>
<feature type="compositionally biased region" description="Low complexity" evidence="1">
    <location>
        <begin position="222"/>
        <end position="238"/>
    </location>
</feature>
<feature type="region of interest" description="Disordered" evidence="1">
    <location>
        <begin position="429"/>
        <end position="505"/>
    </location>
</feature>
<feature type="region of interest" description="Disordered" evidence="1">
    <location>
        <begin position="586"/>
        <end position="614"/>
    </location>
</feature>
<feature type="compositionally biased region" description="Polar residues" evidence="1">
    <location>
        <begin position="183"/>
        <end position="192"/>
    </location>
</feature>